<proteinExistence type="predicted"/>
<dbReference type="EMBL" id="CAXIEN010000120">
    <property type="protein sequence ID" value="CAL1279309.1"/>
    <property type="molecule type" value="Genomic_DNA"/>
</dbReference>
<dbReference type="PANTHER" id="PTHR33964">
    <property type="entry name" value="RE45066P-RELATED"/>
    <property type="match status" value="1"/>
</dbReference>
<reference evidence="1 2" key="1">
    <citation type="submission" date="2024-04" db="EMBL/GenBank/DDBJ databases">
        <authorList>
            <person name="Rising A."/>
            <person name="Reimegard J."/>
            <person name="Sonavane S."/>
            <person name="Akerstrom W."/>
            <person name="Nylinder S."/>
            <person name="Hedman E."/>
            <person name="Kallberg Y."/>
        </authorList>
    </citation>
    <scope>NUCLEOTIDE SEQUENCE [LARGE SCALE GENOMIC DNA]</scope>
</reference>
<dbReference type="Proteomes" id="UP001497382">
    <property type="component" value="Unassembled WGS sequence"/>
</dbReference>
<name>A0AAV2A5X5_9ARAC</name>
<dbReference type="PANTHER" id="PTHR33964:SF1">
    <property type="entry name" value="RE45066P"/>
    <property type="match status" value="1"/>
</dbReference>
<dbReference type="AlphaFoldDB" id="A0AAV2A5X5"/>
<keyword evidence="2" id="KW-1185">Reference proteome</keyword>
<protein>
    <recommendedName>
        <fullName evidence="3">DUF19 domain-containing protein</fullName>
    </recommendedName>
</protein>
<sequence>MLGISVFKNGSENENFYIWHLRTLERAVRWKPLQGSLVESPCKMNPVPFCSNGYEQFFNNFPDDDDSLNEACRFYTGYDRCMKSFAKECEISGSFKSFQYLQDLKSLVDDMCYNDHYMKQTYLKYAICYKTAMDRVRYCQEKFDTDYDSYFLGEDIRLNDTNLIEAVCNNHLGNVLCIAEAIRKKCGSEAKGIFLLVIRRSKYLHVTCPLNV</sequence>
<gene>
    <name evidence="1" type="ORF">LARSCL_LOCUS10274</name>
</gene>
<evidence type="ECO:0000313" key="1">
    <source>
        <dbReference type="EMBL" id="CAL1279309.1"/>
    </source>
</evidence>
<evidence type="ECO:0008006" key="3">
    <source>
        <dbReference type="Google" id="ProtNLM"/>
    </source>
</evidence>
<evidence type="ECO:0000313" key="2">
    <source>
        <dbReference type="Proteomes" id="UP001497382"/>
    </source>
</evidence>
<comment type="caution">
    <text evidence="1">The sequence shown here is derived from an EMBL/GenBank/DDBJ whole genome shotgun (WGS) entry which is preliminary data.</text>
</comment>
<accession>A0AAV2A5X5</accession>
<organism evidence="1 2">
    <name type="scientific">Larinioides sclopetarius</name>
    <dbReference type="NCBI Taxonomy" id="280406"/>
    <lineage>
        <taxon>Eukaryota</taxon>
        <taxon>Metazoa</taxon>
        <taxon>Ecdysozoa</taxon>
        <taxon>Arthropoda</taxon>
        <taxon>Chelicerata</taxon>
        <taxon>Arachnida</taxon>
        <taxon>Araneae</taxon>
        <taxon>Araneomorphae</taxon>
        <taxon>Entelegynae</taxon>
        <taxon>Araneoidea</taxon>
        <taxon>Araneidae</taxon>
        <taxon>Larinioides</taxon>
    </lineage>
</organism>